<gene>
    <name evidence="2" type="ORF">NEA10_02190</name>
</gene>
<protein>
    <submittedName>
        <fullName evidence="2">ATP-dependent Zn protease</fullName>
    </submittedName>
</protein>
<dbReference type="RefSeq" id="WP_252663575.1">
    <property type="nucleotide sequence ID" value="NZ_CP098611.1"/>
</dbReference>
<keyword evidence="2" id="KW-0645">Protease</keyword>
<evidence type="ECO:0000256" key="1">
    <source>
        <dbReference type="SAM" id="Phobius"/>
    </source>
</evidence>
<organism evidence="2 3">
    <name type="scientific">Phormidium yuhuli AB48</name>
    <dbReference type="NCBI Taxonomy" id="2940671"/>
    <lineage>
        <taxon>Bacteria</taxon>
        <taxon>Bacillati</taxon>
        <taxon>Cyanobacteriota</taxon>
        <taxon>Cyanophyceae</taxon>
        <taxon>Oscillatoriophycideae</taxon>
        <taxon>Oscillatoriales</taxon>
        <taxon>Oscillatoriaceae</taxon>
        <taxon>Phormidium</taxon>
        <taxon>Phormidium yuhuli</taxon>
    </lineage>
</organism>
<dbReference type="PANTHER" id="PTHR33471">
    <property type="entry name" value="ATP-DEPENDENT ZINC METALLOPROTEASE-RELATED"/>
    <property type="match status" value="1"/>
</dbReference>
<dbReference type="GO" id="GO:0008233">
    <property type="term" value="F:peptidase activity"/>
    <property type="evidence" value="ECO:0007669"/>
    <property type="project" value="UniProtKB-KW"/>
</dbReference>
<keyword evidence="2" id="KW-0378">Hydrolase</keyword>
<evidence type="ECO:0000313" key="2">
    <source>
        <dbReference type="EMBL" id="USR91561.1"/>
    </source>
</evidence>
<dbReference type="InterPro" id="IPR037219">
    <property type="entry name" value="Peptidase_M41-like"/>
</dbReference>
<dbReference type="SUPFAM" id="SSF140990">
    <property type="entry name" value="FtsH protease domain-like"/>
    <property type="match status" value="1"/>
</dbReference>
<dbReference type="GO" id="GO:0006508">
    <property type="term" value="P:proteolysis"/>
    <property type="evidence" value="ECO:0007669"/>
    <property type="project" value="UniProtKB-KW"/>
</dbReference>
<sequence length="230" mass="25583">MSQFTLNVLAIGIFSLTMFSLLGPMLNLSPLYPAATVFVLLGLATVDQLGFQGQGGQVFLDWLGANTGDRRQRVIRHEAGHFLVAYLLDVPIANYSLSAWEALKQGQSGRGGVQFDDGQLLSELSQGQLSAQQLNRYAMVWMAGIAAEELDEDSARGGIDDRQQLRLVLRQLRPVVRDSEARERWAILQARTLIDRHRDAYEALVEAMSQRLSVQECCDRIQEHLTPAVS</sequence>
<name>A0ABY5ARN2_9CYAN</name>
<dbReference type="PANTHER" id="PTHR33471:SF7">
    <property type="entry name" value="ATP-DEPENDENT ZINC METALLOPROTEASE-RELATED"/>
    <property type="match status" value="1"/>
</dbReference>
<dbReference type="Proteomes" id="UP001056708">
    <property type="component" value="Chromosome"/>
</dbReference>
<proteinExistence type="predicted"/>
<dbReference type="Gene3D" id="1.20.58.760">
    <property type="entry name" value="Peptidase M41"/>
    <property type="match status" value="1"/>
</dbReference>
<keyword evidence="3" id="KW-1185">Reference proteome</keyword>
<evidence type="ECO:0000313" key="3">
    <source>
        <dbReference type="Proteomes" id="UP001056708"/>
    </source>
</evidence>
<dbReference type="EMBL" id="CP098611">
    <property type="protein sequence ID" value="USR91561.1"/>
    <property type="molecule type" value="Genomic_DNA"/>
</dbReference>
<feature type="transmembrane region" description="Helical" evidence="1">
    <location>
        <begin position="7"/>
        <end position="26"/>
    </location>
</feature>
<accession>A0ABY5ARN2</accession>
<keyword evidence="1" id="KW-0812">Transmembrane</keyword>
<keyword evidence="1" id="KW-1133">Transmembrane helix</keyword>
<reference evidence="2" key="1">
    <citation type="submission" date="2022-06" db="EMBL/GenBank/DDBJ databases">
        <title>Genome sequence of Phormidium yuhuli AB48 isolated from an industrial photobioreactor environment.</title>
        <authorList>
            <person name="Qiu Y."/>
            <person name="Noonan A.J.C."/>
            <person name="Dofher K."/>
            <person name="Koch M."/>
            <person name="Kieft B."/>
            <person name="Lin X."/>
            <person name="Ziels R.M."/>
            <person name="Hallam S.J."/>
        </authorList>
    </citation>
    <scope>NUCLEOTIDE SEQUENCE</scope>
    <source>
        <strain evidence="2">AB48</strain>
    </source>
</reference>
<keyword evidence="1" id="KW-0472">Membrane</keyword>